<accession>A0A811TYH0</accession>
<sequence length="131" mass="14391">MYLTPSQYSIYNSLTSPRCAAHRDAQPENPGLRRRRTQVHGHSAVCKSLNRDRLITRALLAPPLASMAHPLPSVMTGAVVAVIVVVLNTQLLSLFFPSFNSIIFGIFLLLLLLLLSLSLLQQHCPHSSAAH</sequence>
<feature type="transmembrane region" description="Helical" evidence="1">
    <location>
        <begin position="74"/>
        <end position="96"/>
    </location>
</feature>
<organism evidence="2 3">
    <name type="scientific">Ceratitis capitata</name>
    <name type="common">Mediterranean fruit fly</name>
    <name type="synonym">Tephritis capitata</name>
    <dbReference type="NCBI Taxonomy" id="7213"/>
    <lineage>
        <taxon>Eukaryota</taxon>
        <taxon>Metazoa</taxon>
        <taxon>Ecdysozoa</taxon>
        <taxon>Arthropoda</taxon>
        <taxon>Hexapoda</taxon>
        <taxon>Insecta</taxon>
        <taxon>Pterygota</taxon>
        <taxon>Neoptera</taxon>
        <taxon>Endopterygota</taxon>
        <taxon>Diptera</taxon>
        <taxon>Brachycera</taxon>
        <taxon>Muscomorpha</taxon>
        <taxon>Tephritoidea</taxon>
        <taxon>Tephritidae</taxon>
        <taxon>Ceratitis</taxon>
        <taxon>Ceratitis</taxon>
    </lineage>
</organism>
<name>A0A811TYH0_CERCA</name>
<gene>
    <name evidence="2" type="ORF">CCAP1982_LOCUS693</name>
</gene>
<protein>
    <submittedName>
        <fullName evidence="2">(Mediterranean fruit fly) hypothetical protein</fullName>
    </submittedName>
</protein>
<keyword evidence="1" id="KW-0812">Transmembrane</keyword>
<dbReference type="EMBL" id="CAJHJT010000001">
    <property type="protein sequence ID" value="CAD6991789.1"/>
    <property type="molecule type" value="Genomic_DNA"/>
</dbReference>
<evidence type="ECO:0000313" key="3">
    <source>
        <dbReference type="Proteomes" id="UP000606786"/>
    </source>
</evidence>
<keyword evidence="1" id="KW-0472">Membrane</keyword>
<keyword evidence="1" id="KW-1133">Transmembrane helix</keyword>
<reference evidence="2" key="1">
    <citation type="submission" date="2020-11" db="EMBL/GenBank/DDBJ databases">
        <authorList>
            <person name="Whitehead M."/>
        </authorList>
    </citation>
    <scope>NUCLEOTIDE SEQUENCE</scope>
    <source>
        <strain evidence="2">EGII</strain>
    </source>
</reference>
<feature type="transmembrane region" description="Helical" evidence="1">
    <location>
        <begin position="102"/>
        <end position="120"/>
    </location>
</feature>
<proteinExistence type="predicted"/>
<evidence type="ECO:0000256" key="1">
    <source>
        <dbReference type="SAM" id="Phobius"/>
    </source>
</evidence>
<dbReference type="AlphaFoldDB" id="A0A811TYH0"/>
<dbReference type="Proteomes" id="UP000606786">
    <property type="component" value="Unassembled WGS sequence"/>
</dbReference>
<evidence type="ECO:0000313" key="2">
    <source>
        <dbReference type="EMBL" id="CAD6991789.1"/>
    </source>
</evidence>
<comment type="caution">
    <text evidence="2">The sequence shown here is derived from an EMBL/GenBank/DDBJ whole genome shotgun (WGS) entry which is preliminary data.</text>
</comment>
<keyword evidence="3" id="KW-1185">Reference proteome</keyword>